<evidence type="ECO:0000256" key="10">
    <source>
        <dbReference type="ARBA" id="ARBA00023180"/>
    </source>
</evidence>
<keyword evidence="7" id="KW-0677">Repeat</keyword>
<feature type="domain" description="EGF-like" evidence="15">
    <location>
        <begin position="702"/>
        <end position="744"/>
    </location>
</feature>
<evidence type="ECO:0000256" key="6">
    <source>
        <dbReference type="ARBA" id="ARBA00022729"/>
    </source>
</evidence>
<evidence type="ECO:0000313" key="17">
    <source>
        <dbReference type="RefSeq" id="XP_032819222.1"/>
    </source>
</evidence>
<dbReference type="PANTHER" id="PTHR24050">
    <property type="entry name" value="PA14 DOMAIN-CONTAINING PROTEIN"/>
    <property type="match status" value="1"/>
</dbReference>
<feature type="domain" description="EGF-like" evidence="15">
    <location>
        <begin position="745"/>
        <end position="786"/>
    </location>
</feature>
<dbReference type="RefSeq" id="XP_032819223.1">
    <property type="nucleotide sequence ID" value="XM_032963332.1"/>
</dbReference>
<dbReference type="SMART" id="SM00179">
    <property type="entry name" value="EGF_CA"/>
    <property type="match status" value="9"/>
</dbReference>
<dbReference type="KEGG" id="pmrn:116947511"/>
<dbReference type="FunFam" id="2.10.25.10:FF:000038">
    <property type="entry name" value="Fibrillin 2"/>
    <property type="match status" value="1"/>
</dbReference>
<keyword evidence="5 11" id="KW-0245">EGF-like domain</keyword>
<dbReference type="SMART" id="SM00181">
    <property type="entry name" value="EGF"/>
    <property type="match status" value="9"/>
</dbReference>
<evidence type="ECO:0000256" key="2">
    <source>
        <dbReference type="ARBA" id="ARBA00006127"/>
    </source>
</evidence>
<dbReference type="FunFam" id="2.10.25.10:FF:000139">
    <property type="entry name" value="Fibulin-1"/>
    <property type="match status" value="1"/>
</dbReference>
<feature type="region of interest" description="Disordered" evidence="12">
    <location>
        <begin position="332"/>
        <end position="364"/>
    </location>
</feature>
<feature type="compositionally biased region" description="Low complexity" evidence="12">
    <location>
        <begin position="217"/>
        <end position="238"/>
    </location>
</feature>
<evidence type="ECO:0000313" key="16">
    <source>
        <dbReference type="Proteomes" id="UP001318040"/>
    </source>
</evidence>
<evidence type="ECO:0000256" key="11">
    <source>
        <dbReference type="PROSITE-ProRule" id="PRU00076"/>
    </source>
</evidence>
<keyword evidence="3" id="KW-0964">Secreted</keyword>
<dbReference type="InterPro" id="IPR001881">
    <property type="entry name" value="EGF-like_Ca-bd_dom"/>
</dbReference>
<dbReference type="Gene3D" id="2.10.25.10">
    <property type="entry name" value="Laminin"/>
    <property type="match status" value="9"/>
</dbReference>
<feature type="domain" description="Anaphylatoxin-like" evidence="14">
    <location>
        <begin position="382"/>
        <end position="417"/>
    </location>
</feature>
<protein>
    <submittedName>
        <fullName evidence="17 18">Fibulin-1-like</fullName>
    </submittedName>
</protein>
<dbReference type="CDD" id="cd00054">
    <property type="entry name" value="EGF_CA"/>
    <property type="match status" value="4"/>
</dbReference>
<name>A0AAJ7TKS7_PETMA</name>
<dbReference type="SUPFAM" id="SSF57184">
    <property type="entry name" value="Growth factor receptor domain"/>
    <property type="match status" value="2"/>
</dbReference>
<dbReference type="PROSITE" id="PS01178">
    <property type="entry name" value="ANAPHYLATOXIN_2"/>
    <property type="match status" value="2"/>
</dbReference>
<feature type="chain" id="PRO_5044709358" evidence="13">
    <location>
        <begin position="40"/>
        <end position="1031"/>
    </location>
</feature>
<keyword evidence="6 13" id="KW-0732">Signal</keyword>
<comment type="similarity">
    <text evidence="2">Belongs to the fibulin family.</text>
</comment>
<evidence type="ECO:0000256" key="3">
    <source>
        <dbReference type="ARBA" id="ARBA00022525"/>
    </source>
</evidence>
<feature type="domain" description="EGF-like" evidence="15">
    <location>
        <begin position="787"/>
        <end position="826"/>
    </location>
</feature>
<evidence type="ECO:0000259" key="14">
    <source>
        <dbReference type="PROSITE" id="PS01178"/>
    </source>
</evidence>
<dbReference type="Pfam" id="PF07645">
    <property type="entry name" value="EGF_CA"/>
    <property type="match status" value="5"/>
</dbReference>
<feature type="signal peptide" evidence="13">
    <location>
        <begin position="1"/>
        <end position="39"/>
    </location>
</feature>
<dbReference type="InterPro" id="IPR000742">
    <property type="entry name" value="EGF"/>
</dbReference>
<evidence type="ECO:0000256" key="1">
    <source>
        <dbReference type="ARBA" id="ARBA00004498"/>
    </source>
</evidence>
<dbReference type="GO" id="GO:0005509">
    <property type="term" value="F:calcium ion binding"/>
    <property type="evidence" value="ECO:0007669"/>
    <property type="project" value="InterPro"/>
</dbReference>
<dbReference type="FunFam" id="2.10.25.10:FF:000341">
    <property type="entry name" value="Fibulin 2"/>
    <property type="match status" value="1"/>
</dbReference>
<evidence type="ECO:0000313" key="20">
    <source>
        <dbReference type="RefSeq" id="XP_032819225.1"/>
    </source>
</evidence>
<dbReference type="FunFam" id="2.10.25.10:FF:000104">
    <property type="entry name" value="Fibulin-1"/>
    <property type="match status" value="1"/>
</dbReference>
<evidence type="ECO:0000256" key="4">
    <source>
        <dbReference type="ARBA" id="ARBA00022530"/>
    </source>
</evidence>
<comment type="subcellular location">
    <subcellularLocation>
        <location evidence="1">Secreted</location>
        <location evidence="1">Extracellular space</location>
        <location evidence="1">Extracellular matrix</location>
    </subcellularLocation>
</comment>
<comment type="caution">
    <text evidence="11">Lacks conserved residue(s) required for the propagation of feature annotation.</text>
</comment>
<dbReference type="InterPro" id="IPR000020">
    <property type="entry name" value="Anaphylatoxin/fibulin"/>
</dbReference>
<dbReference type="SMART" id="SM00104">
    <property type="entry name" value="ANATO"/>
    <property type="match status" value="2"/>
</dbReference>
<dbReference type="InterPro" id="IPR052235">
    <property type="entry name" value="Nephronectin_domain"/>
</dbReference>
<dbReference type="InterPro" id="IPR055088">
    <property type="entry name" value="Fibulin_C"/>
</dbReference>
<evidence type="ECO:0000256" key="12">
    <source>
        <dbReference type="SAM" id="MobiDB-lite"/>
    </source>
</evidence>
<organism evidence="16 19">
    <name type="scientific">Petromyzon marinus</name>
    <name type="common">Sea lamprey</name>
    <dbReference type="NCBI Taxonomy" id="7757"/>
    <lineage>
        <taxon>Eukaryota</taxon>
        <taxon>Metazoa</taxon>
        <taxon>Chordata</taxon>
        <taxon>Craniata</taxon>
        <taxon>Vertebrata</taxon>
        <taxon>Cyclostomata</taxon>
        <taxon>Hyperoartia</taxon>
        <taxon>Petromyzontiformes</taxon>
        <taxon>Petromyzontidae</taxon>
        <taxon>Petromyzon</taxon>
    </lineage>
</organism>
<feature type="compositionally biased region" description="Gly residues" evidence="12">
    <location>
        <begin position="348"/>
        <end position="358"/>
    </location>
</feature>
<dbReference type="FunFam" id="2.10.25.10:FF:000078">
    <property type="entry name" value="Fibulin-1"/>
    <property type="match status" value="1"/>
</dbReference>
<keyword evidence="4" id="KW-0272">Extracellular matrix</keyword>
<dbReference type="GO" id="GO:0071944">
    <property type="term" value="C:cell periphery"/>
    <property type="evidence" value="ECO:0007669"/>
    <property type="project" value="UniProtKB-ARBA"/>
</dbReference>
<dbReference type="SUPFAM" id="SSF57196">
    <property type="entry name" value="EGF/Laminin"/>
    <property type="match status" value="2"/>
</dbReference>
<keyword evidence="10" id="KW-0325">Glycoprotein</keyword>
<evidence type="ECO:0000256" key="5">
    <source>
        <dbReference type="ARBA" id="ARBA00022536"/>
    </source>
</evidence>
<dbReference type="AlphaFoldDB" id="A0AAJ7TKS7"/>
<accession>A0AAJ7TKS7</accession>
<dbReference type="InterPro" id="IPR009030">
    <property type="entry name" value="Growth_fac_rcpt_cys_sf"/>
</dbReference>
<dbReference type="PROSITE" id="PS01177">
    <property type="entry name" value="ANAPHYLATOXIN_1"/>
    <property type="match status" value="1"/>
</dbReference>
<evidence type="ECO:0000256" key="7">
    <source>
        <dbReference type="ARBA" id="ARBA00022737"/>
    </source>
</evidence>
<proteinExistence type="inferred from homology"/>
<dbReference type="PROSITE" id="PS00010">
    <property type="entry name" value="ASX_HYDROXYL"/>
    <property type="match status" value="3"/>
</dbReference>
<dbReference type="Pfam" id="PF12662">
    <property type="entry name" value="cEGF"/>
    <property type="match status" value="2"/>
</dbReference>
<dbReference type="RefSeq" id="XP_032819222.1">
    <property type="nucleotide sequence ID" value="XM_032963331.1"/>
</dbReference>
<dbReference type="InterPro" id="IPR018097">
    <property type="entry name" value="EGF_Ca-bd_CS"/>
</dbReference>
<dbReference type="PANTHER" id="PTHR24050:SF27">
    <property type="entry name" value="FIBRILLIN-1"/>
    <property type="match status" value="1"/>
</dbReference>
<evidence type="ECO:0000256" key="13">
    <source>
        <dbReference type="SAM" id="SignalP"/>
    </source>
</evidence>
<dbReference type="FunFam" id="2.10.25.10:FF:000010">
    <property type="entry name" value="Pro-epidermal growth factor"/>
    <property type="match status" value="1"/>
</dbReference>
<dbReference type="InterPro" id="IPR026823">
    <property type="entry name" value="cEGF"/>
</dbReference>
<feature type="domain" description="Anaphylatoxin-like" evidence="14">
    <location>
        <begin position="457"/>
        <end position="489"/>
    </location>
</feature>
<gene>
    <name evidence="17 18 19 20" type="primary">LOC116947511</name>
</gene>
<dbReference type="Pfam" id="PF22914">
    <property type="entry name" value="Fibulin_C"/>
    <property type="match status" value="1"/>
</dbReference>
<evidence type="ECO:0000313" key="19">
    <source>
        <dbReference type="RefSeq" id="XP_032819224.1"/>
    </source>
</evidence>
<dbReference type="PROSITE" id="PS01187">
    <property type="entry name" value="EGF_CA"/>
    <property type="match status" value="3"/>
</dbReference>
<evidence type="ECO:0000256" key="8">
    <source>
        <dbReference type="ARBA" id="ARBA00022837"/>
    </source>
</evidence>
<reference evidence="17 18" key="1">
    <citation type="submission" date="2025-04" db="UniProtKB">
        <authorList>
            <consortium name="RefSeq"/>
        </authorList>
    </citation>
    <scope>IDENTIFICATION</scope>
    <source>
        <tissue evidence="17 18">Sperm</tissue>
    </source>
</reference>
<keyword evidence="8" id="KW-0106">Calcium</keyword>
<keyword evidence="16" id="KW-1185">Reference proteome</keyword>
<dbReference type="PROSITE" id="PS01186">
    <property type="entry name" value="EGF_2"/>
    <property type="match status" value="2"/>
</dbReference>
<dbReference type="GO" id="GO:0005576">
    <property type="term" value="C:extracellular region"/>
    <property type="evidence" value="ECO:0007669"/>
    <property type="project" value="InterPro"/>
</dbReference>
<dbReference type="PROSITE" id="PS50026">
    <property type="entry name" value="EGF_3"/>
    <property type="match status" value="3"/>
</dbReference>
<evidence type="ECO:0000259" key="15">
    <source>
        <dbReference type="PROSITE" id="PS50026"/>
    </source>
</evidence>
<dbReference type="RefSeq" id="XP_032819224.1">
    <property type="nucleotide sequence ID" value="XM_032963333.1"/>
</dbReference>
<dbReference type="Proteomes" id="UP001318040">
    <property type="component" value="Chromosome 30"/>
</dbReference>
<evidence type="ECO:0000313" key="18">
    <source>
        <dbReference type="RefSeq" id="XP_032819223.1"/>
    </source>
</evidence>
<keyword evidence="9" id="KW-1015">Disulfide bond</keyword>
<feature type="region of interest" description="Disordered" evidence="12">
    <location>
        <begin position="217"/>
        <end position="288"/>
    </location>
</feature>
<evidence type="ECO:0000256" key="9">
    <source>
        <dbReference type="ARBA" id="ARBA00023157"/>
    </source>
</evidence>
<dbReference type="InterPro" id="IPR000152">
    <property type="entry name" value="EGF-type_Asp/Asn_hydroxyl_site"/>
</dbReference>
<dbReference type="InterPro" id="IPR049883">
    <property type="entry name" value="NOTCH1_EGF-like"/>
</dbReference>
<sequence length="1031" mass="109229">MTADNSSASSSHLLRRTALALLLPPLLLCLSLPSLPSLAQPTSDCSGVACPELANCLKDVLEHGQCCPTCLLRGCPCEGHRRRRCIDAGYSAGSVPEGVSVFISGVPGGAGGGADVIAPAGEECLCPLGGGVLGCVALSAPCPELPPHCVETVQGADGCPQCLHLGCLGDGRAYAAGHTVQAPGCRLCHCPASGGELLCYPLLPDCEPALWDTAGATSSAGATGASLSEQQQQQQQQQRRATGNGDGDGDGGDDASKRGDVRQLQYEVRPSQWNGAPEEVVPGPVESTGESDEVAEAAINETAAVTATTAMHGEGRPAGAAMGKAVERDGLQQAGEEAVGRTGPPRAGAGGEAGGVGNGSEPVPLTSLTNAALPRADPLQECCTSGQRWAAKRQQCSDLPRPANDLEACRMAQKRCCLASLEDASCQAGMTTARQVSGCGSHIDSCSGSMYQPCCDCCLLGLKTQSQGLACTDLQGLGQLCSLVYRTCCASGQNSTAERGDQFQKQNEWRDDPDVPASQQQLDKCHALGKTCAHKCVEASTGAQCACHIGYRLRSDAVSCEDVNECLTDEHHCQEGQRCINTAGSFRCQREISCGTGYELTELNHCQDIDECETGTHNCGEELKCQNTLGSFRCRPREECGAGFLQDALGSCIDINECTTQLDICQLGYNCINTVGSFTCQRNIINCGRGYHASPDGGRCVDVDECQTGAHQCGDGQQCQNTPGSYRCNCASGYYYDTLGRTCVDINECRQYPGRLCSHTCENVPGSYHCSCSRGFQLGTDGKTCEDTNECESSPCSQECANVIGSYQCYCRRGFQPSEVDGVTCEDVDECSLPGSNGGLCAYRCANVPGSFECYCPAYGYTMSPNGRSCLDLDECGTGTHNCSSSENCFNMQGGFRCLSYHCPSNYRRSAENRCERMSCADPQDCASSPVRITYYQLSFPRTVPLPANIFRIGPSPAYAGDTITLGLTAGNHEGLFATRKMNAYTGVVYMQRAPDSPRDLLLNVEMRLFRQGTFTTFLAKIYAFITSEDF</sequence>
<dbReference type="RefSeq" id="XP_032819225.1">
    <property type="nucleotide sequence ID" value="XM_032963334.1"/>
</dbReference>